<keyword evidence="2 9" id="KW-0813">Transport</keyword>
<name>A0ABQ6PAW6_9SPHN</name>
<evidence type="ECO:0000256" key="9">
    <source>
        <dbReference type="HAMAP-Rule" id="MF_00237"/>
    </source>
</evidence>
<comment type="subunit">
    <text evidence="9">The Tat system comprises two distinct complexes: a TatABC complex, containing multiple copies of TatA, TatB and TatC subunits, and a separate TatA complex, containing only TatA subunits. Substrates initially bind to the TatABC complex, which probably triggers association of the separate TatA complex to form the active translocon.</text>
</comment>
<organism evidence="11 12">
    <name type="scientific">Novosphingobium pituita</name>
    <dbReference type="NCBI Taxonomy" id="3056842"/>
    <lineage>
        <taxon>Bacteria</taxon>
        <taxon>Pseudomonadati</taxon>
        <taxon>Pseudomonadota</taxon>
        <taxon>Alphaproteobacteria</taxon>
        <taxon>Sphingomonadales</taxon>
        <taxon>Sphingomonadaceae</taxon>
        <taxon>Novosphingobium</taxon>
    </lineage>
</organism>
<keyword evidence="6 9" id="KW-1133">Transmembrane helix</keyword>
<keyword evidence="7 9" id="KW-0811">Translocation</keyword>
<feature type="compositionally biased region" description="Low complexity" evidence="10">
    <location>
        <begin position="75"/>
        <end position="96"/>
    </location>
</feature>
<dbReference type="RefSeq" id="WP_317975637.1">
    <property type="nucleotide sequence ID" value="NZ_BTFW01000001.1"/>
</dbReference>
<protein>
    <recommendedName>
        <fullName evidence="9">Sec-independent protein translocase protein TatB</fullName>
    </recommendedName>
</protein>
<dbReference type="InterPro" id="IPR018448">
    <property type="entry name" value="TatB"/>
</dbReference>
<reference evidence="11 12" key="1">
    <citation type="submission" date="2023-06" db="EMBL/GenBank/DDBJ databases">
        <title>Draft genome sequence of Novosphingobium sp. strain IK01.</title>
        <authorList>
            <person name="Hatamoto M."/>
            <person name="Ikarashi T."/>
            <person name="Yamaguchi T."/>
        </authorList>
    </citation>
    <scope>NUCLEOTIDE SEQUENCE [LARGE SCALE GENOMIC DNA]</scope>
    <source>
        <strain evidence="11 12">IK01</strain>
    </source>
</reference>
<dbReference type="Pfam" id="PF02416">
    <property type="entry name" value="TatA_B_E"/>
    <property type="match status" value="1"/>
</dbReference>
<dbReference type="Gene3D" id="1.20.5.3310">
    <property type="match status" value="1"/>
</dbReference>
<keyword evidence="5 9" id="KW-0653">Protein transport</keyword>
<evidence type="ECO:0000313" key="11">
    <source>
        <dbReference type="EMBL" id="GMM62015.1"/>
    </source>
</evidence>
<evidence type="ECO:0000313" key="12">
    <source>
        <dbReference type="Proteomes" id="UP001187221"/>
    </source>
</evidence>
<evidence type="ECO:0000256" key="2">
    <source>
        <dbReference type="ARBA" id="ARBA00022448"/>
    </source>
</evidence>
<dbReference type="PANTHER" id="PTHR33162:SF1">
    <property type="entry name" value="SEC-INDEPENDENT PROTEIN TRANSLOCASE PROTEIN TATA, CHLOROPLASTIC"/>
    <property type="match status" value="1"/>
</dbReference>
<evidence type="ECO:0000256" key="5">
    <source>
        <dbReference type="ARBA" id="ARBA00022927"/>
    </source>
</evidence>
<feature type="region of interest" description="Disordered" evidence="10">
    <location>
        <begin position="75"/>
        <end position="154"/>
    </location>
</feature>
<gene>
    <name evidence="9" type="primary">tatB</name>
    <name evidence="11" type="ORF">NUTIK01_27920</name>
</gene>
<dbReference type="EMBL" id="BTFW01000001">
    <property type="protein sequence ID" value="GMM62015.1"/>
    <property type="molecule type" value="Genomic_DNA"/>
</dbReference>
<dbReference type="PRINTS" id="PR01506">
    <property type="entry name" value="TATBPROTEIN"/>
</dbReference>
<comment type="subcellular location">
    <subcellularLocation>
        <location evidence="9">Cell membrane</location>
        <topology evidence="9">Single-pass membrane protein</topology>
    </subcellularLocation>
    <subcellularLocation>
        <location evidence="1">Membrane</location>
        <topology evidence="1">Single-pass membrane protein</topology>
    </subcellularLocation>
</comment>
<dbReference type="HAMAP" id="MF_00237">
    <property type="entry name" value="TatB"/>
    <property type="match status" value="1"/>
</dbReference>
<dbReference type="InterPro" id="IPR003369">
    <property type="entry name" value="TatA/B/E"/>
</dbReference>
<keyword evidence="4 9" id="KW-0812">Transmembrane</keyword>
<accession>A0ABQ6PAW6</accession>
<keyword evidence="3 9" id="KW-1003">Cell membrane</keyword>
<evidence type="ECO:0000256" key="10">
    <source>
        <dbReference type="SAM" id="MobiDB-lite"/>
    </source>
</evidence>
<keyword evidence="12" id="KW-1185">Reference proteome</keyword>
<dbReference type="NCBIfam" id="TIGR01410">
    <property type="entry name" value="tatB"/>
    <property type="match status" value="1"/>
</dbReference>
<evidence type="ECO:0000256" key="7">
    <source>
        <dbReference type="ARBA" id="ARBA00023010"/>
    </source>
</evidence>
<proteinExistence type="inferred from homology"/>
<dbReference type="PANTHER" id="PTHR33162">
    <property type="entry name" value="SEC-INDEPENDENT PROTEIN TRANSLOCASE PROTEIN TATA, CHLOROPLASTIC"/>
    <property type="match status" value="1"/>
</dbReference>
<evidence type="ECO:0000256" key="3">
    <source>
        <dbReference type="ARBA" id="ARBA00022475"/>
    </source>
</evidence>
<keyword evidence="8 9" id="KW-0472">Membrane</keyword>
<dbReference type="Proteomes" id="UP001187221">
    <property type="component" value="Unassembled WGS sequence"/>
</dbReference>
<comment type="caution">
    <text evidence="11">The sequence shown here is derived from an EMBL/GenBank/DDBJ whole genome shotgun (WGS) entry which is preliminary data.</text>
</comment>
<comment type="similarity">
    <text evidence="9">Belongs to the TatB family.</text>
</comment>
<feature type="compositionally biased region" description="Low complexity" evidence="10">
    <location>
        <begin position="136"/>
        <end position="154"/>
    </location>
</feature>
<evidence type="ECO:0000256" key="8">
    <source>
        <dbReference type="ARBA" id="ARBA00023136"/>
    </source>
</evidence>
<evidence type="ECO:0000256" key="6">
    <source>
        <dbReference type="ARBA" id="ARBA00022989"/>
    </source>
</evidence>
<comment type="function">
    <text evidence="9">Part of the twin-arginine translocation (Tat) system that transports large folded proteins containing a characteristic twin-arginine motif in their signal peptide across membranes. Together with TatC, TatB is part of a receptor directly interacting with Tat signal peptides. TatB may form an oligomeric binding site that transiently accommodates folded Tat precursor proteins before their translocation.</text>
</comment>
<evidence type="ECO:0000256" key="1">
    <source>
        <dbReference type="ARBA" id="ARBA00004167"/>
    </source>
</evidence>
<feature type="compositionally biased region" description="Low complexity" evidence="10">
    <location>
        <begin position="104"/>
        <end position="117"/>
    </location>
</feature>
<evidence type="ECO:0000256" key="4">
    <source>
        <dbReference type="ARBA" id="ARBA00022692"/>
    </source>
</evidence>
<sequence length="154" mass="16358">MFDIAPSELLLVVIVAIVVIGPKDLPLALRTAGRWIGKMRRVSNHFKAGIETMIREAELADMEKKWQEQNARIMAESQAASAAEMAAAAGQTPADAADQHLHMAGPVAADPVVADPGRLLPLEARAERPRSPQPEAVPSNAPSNRAPSNSDGTP</sequence>